<comment type="similarity">
    <text evidence="1">Belongs to the short-chain dehydrogenases/reductases (SDR) family.</text>
</comment>
<evidence type="ECO:0000256" key="1">
    <source>
        <dbReference type="ARBA" id="ARBA00006484"/>
    </source>
</evidence>
<dbReference type="OrthoDB" id="5499704at2"/>
<evidence type="ECO:0000259" key="3">
    <source>
        <dbReference type="SMART" id="SM00822"/>
    </source>
</evidence>
<dbReference type="PANTHER" id="PTHR42760:SF96">
    <property type="entry name" value="3-OXOACYL-[ACYL-CARRIER-PROTEIN] REDUCTASE FABG"/>
    <property type="match status" value="1"/>
</dbReference>
<dbReference type="Proteomes" id="UP000199400">
    <property type="component" value="Unassembled WGS sequence"/>
</dbReference>
<reference evidence="5" key="1">
    <citation type="submission" date="2016-10" db="EMBL/GenBank/DDBJ databases">
        <authorList>
            <person name="Varghese N."/>
            <person name="Submissions S."/>
        </authorList>
    </citation>
    <scope>NUCLEOTIDE SEQUENCE [LARGE SCALE GENOMIC DNA]</scope>
    <source>
        <strain evidence="5">ATCC 25963</strain>
    </source>
</reference>
<dbReference type="SMART" id="SM00822">
    <property type="entry name" value="PKS_KR"/>
    <property type="match status" value="1"/>
</dbReference>
<dbReference type="STRING" id="54.SAMN02745121_07753"/>
<dbReference type="RefSeq" id="WP_100793446.1">
    <property type="nucleotide sequence ID" value="NZ_FOMX01000039.1"/>
</dbReference>
<dbReference type="InterPro" id="IPR057326">
    <property type="entry name" value="KR_dom"/>
</dbReference>
<evidence type="ECO:0000256" key="2">
    <source>
        <dbReference type="ARBA" id="ARBA00023002"/>
    </source>
</evidence>
<dbReference type="SUPFAM" id="SSF51735">
    <property type="entry name" value="NAD(P)-binding Rossmann-fold domains"/>
    <property type="match status" value="1"/>
</dbReference>
<sequence>MNFFVTGGSRGIGAGIVLEAVRAGHDVAFAYRSNDDAARKIEAEAAAIRPGAKVKGYALDVSRSDRVGEVADEVLSDFDSVEVVVNCAGINRANLVVSMSDEEWHDVLATNLHGPFYVVRAFLPSMLAARFGRIVNISSIQHSGAAGQANYAASKAGLHGFTQALAKEYGRKGITANVVVPGFFDTDMTRETMPQAAKDYWQQYCPMPKGRMGTLAELAATVLFLATGGSFINGQVVPVTGGLDWTY</sequence>
<dbReference type="InterPro" id="IPR002347">
    <property type="entry name" value="SDR_fam"/>
</dbReference>
<keyword evidence="5" id="KW-1185">Reference proteome</keyword>
<dbReference type="GO" id="GO:0016616">
    <property type="term" value="F:oxidoreductase activity, acting on the CH-OH group of donors, NAD or NADP as acceptor"/>
    <property type="evidence" value="ECO:0007669"/>
    <property type="project" value="UniProtKB-ARBA"/>
</dbReference>
<dbReference type="EMBL" id="FOMX01000039">
    <property type="protein sequence ID" value="SFF25527.1"/>
    <property type="molecule type" value="Genomic_DNA"/>
</dbReference>
<dbReference type="Gene3D" id="3.40.50.720">
    <property type="entry name" value="NAD(P)-binding Rossmann-like Domain"/>
    <property type="match status" value="1"/>
</dbReference>
<keyword evidence="2" id="KW-0560">Oxidoreductase</keyword>
<protein>
    <submittedName>
        <fullName evidence="4">3-oxoacyl-[acyl-carrier protein] reductase</fullName>
    </submittedName>
</protein>
<dbReference type="GO" id="GO:0030497">
    <property type="term" value="P:fatty acid elongation"/>
    <property type="evidence" value="ECO:0007669"/>
    <property type="project" value="TreeGrafter"/>
</dbReference>
<evidence type="ECO:0000313" key="4">
    <source>
        <dbReference type="EMBL" id="SFF25527.1"/>
    </source>
</evidence>
<dbReference type="PANTHER" id="PTHR42760">
    <property type="entry name" value="SHORT-CHAIN DEHYDROGENASES/REDUCTASES FAMILY MEMBER"/>
    <property type="match status" value="1"/>
</dbReference>
<accession>A0A1I2H974</accession>
<dbReference type="FunFam" id="3.40.50.720:FF:000173">
    <property type="entry name" value="3-oxoacyl-[acyl-carrier protein] reductase"/>
    <property type="match status" value="1"/>
</dbReference>
<feature type="domain" description="Ketoreductase" evidence="3">
    <location>
        <begin position="1"/>
        <end position="182"/>
    </location>
</feature>
<evidence type="ECO:0000313" key="5">
    <source>
        <dbReference type="Proteomes" id="UP000199400"/>
    </source>
</evidence>
<dbReference type="InterPro" id="IPR036291">
    <property type="entry name" value="NAD(P)-bd_dom_sf"/>
</dbReference>
<dbReference type="PRINTS" id="PR00081">
    <property type="entry name" value="GDHRDH"/>
</dbReference>
<dbReference type="Pfam" id="PF13561">
    <property type="entry name" value="adh_short_C2"/>
    <property type="match status" value="1"/>
</dbReference>
<gene>
    <name evidence="4" type="ORF">SAMN02745121_07753</name>
</gene>
<dbReference type="PRINTS" id="PR00080">
    <property type="entry name" value="SDRFAMILY"/>
</dbReference>
<dbReference type="AlphaFoldDB" id="A0A1I2H974"/>
<proteinExistence type="inferred from homology"/>
<name>A0A1I2H974_9BACT</name>
<dbReference type="InterPro" id="IPR020904">
    <property type="entry name" value="Sc_DH/Rdtase_CS"/>
</dbReference>
<organism evidence="4 5">
    <name type="scientific">Nannocystis exedens</name>
    <dbReference type="NCBI Taxonomy" id="54"/>
    <lineage>
        <taxon>Bacteria</taxon>
        <taxon>Pseudomonadati</taxon>
        <taxon>Myxococcota</taxon>
        <taxon>Polyangia</taxon>
        <taxon>Nannocystales</taxon>
        <taxon>Nannocystaceae</taxon>
        <taxon>Nannocystis</taxon>
    </lineage>
</organism>
<dbReference type="PROSITE" id="PS00061">
    <property type="entry name" value="ADH_SHORT"/>
    <property type="match status" value="1"/>
</dbReference>